<evidence type="ECO:0000313" key="3">
    <source>
        <dbReference type="EMBL" id="KDP34078.1"/>
    </source>
</evidence>
<gene>
    <name evidence="3" type="ORF">JCGZ_07649</name>
</gene>
<reference evidence="3 4" key="1">
    <citation type="journal article" date="2014" name="PLoS ONE">
        <title>Global Analysis of Gene Expression Profiles in Physic Nut (Jatropha curcas L.) Seedlings Exposed to Salt Stress.</title>
        <authorList>
            <person name="Zhang L."/>
            <person name="Zhang C."/>
            <person name="Wu P."/>
            <person name="Chen Y."/>
            <person name="Li M."/>
            <person name="Jiang H."/>
            <person name="Wu G."/>
        </authorList>
    </citation>
    <scope>NUCLEOTIDE SEQUENCE [LARGE SCALE GENOMIC DNA]</scope>
    <source>
        <strain evidence="4">cv. GZQX0401</strain>
        <tissue evidence="3">Young leaves</tissue>
    </source>
</reference>
<evidence type="ECO:0000256" key="1">
    <source>
        <dbReference type="SAM" id="MobiDB-lite"/>
    </source>
</evidence>
<dbReference type="OrthoDB" id="1703859at2759"/>
<sequence length="221" mass="24604">MGRTIPLADDSNLPLSIYQTLSFSFLLAGMAAVIAISTTLCGIGFGRKTEEKESDSSSHKKEEENLDSNISKASSEKQEDETTVSEDGKENDIEKIELPLPPAKQLRGTYSCNNFMTKSASTRNLGKNTSMRMPRSMSMARRDREVKKKAKVKADDSVWMKTIILGEKCKVRREEEDDSMGKNISTYHPESVNSRQNSSPDINATPSQEKGVARKEEEELS</sequence>
<dbReference type="AlphaFoldDB" id="A0A067KGE0"/>
<evidence type="ECO:0000313" key="4">
    <source>
        <dbReference type="Proteomes" id="UP000027138"/>
    </source>
</evidence>
<name>A0A067KGE0_JATCU</name>
<keyword evidence="2" id="KW-0812">Transmembrane</keyword>
<keyword evidence="2" id="KW-0472">Membrane</keyword>
<feature type="compositionally biased region" description="Low complexity" evidence="1">
    <location>
        <begin position="130"/>
        <end position="139"/>
    </location>
</feature>
<feature type="compositionally biased region" description="Basic and acidic residues" evidence="1">
    <location>
        <begin position="86"/>
        <end position="97"/>
    </location>
</feature>
<feature type="compositionally biased region" description="Basic and acidic residues" evidence="1">
    <location>
        <begin position="211"/>
        <end position="221"/>
    </location>
</feature>
<dbReference type="EMBL" id="KK914539">
    <property type="protein sequence ID" value="KDP34078.1"/>
    <property type="molecule type" value="Genomic_DNA"/>
</dbReference>
<proteinExistence type="predicted"/>
<keyword evidence="2" id="KW-1133">Transmembrane helix</keyword>
<evidence type="ECO:0000256" key="2">
    <source>
        <dbReference type="SAM" id="Phobius"/>
    </source>
</evidence>
<dbReference type="PANTHER" id="PTHR36801:SF3">
    <property type="entry name" value="OS06G0150300 PROTEIN"/>
    <property type="match status" value="1"/>
</dbReference>
<feature type="compositionally biased region" description="Basic and acidic residues" evidence="1">
    <location>
        <begin position="48"/>
        <end position="63"/>
    </location>
</feature>
<feature type="compositionally biased region" description="Polar residues" evidence="1">
    <location>
        <begin position="120"/>
        <end position="129"/>
    </location>
</feature>
<feature type="compositionally biased region" description="Basic and acidic residues" evidence="1">
    <location>
        <begin position="140"/>
        <end position="153"/>
    </location>
</feature>
<protein>
    <recommendedName>
        <fullName evidence="5">Transmembrane protein</fullName>
    </recommendedName>
</protein>
<feature type="region of interest" description="Disordered" evidence="1">
    <location>
        <begin position="48"/>
        <end position="100"/>
    </location>
</feature>
<dbReference type="Proteomes" id="UP000027138">
    <property type="component" value="Unassembled WGS sequence"/>
</dbReference>
<accession>A0A067KGE0</accession>
<dbReference type="PANTHER" id="PTHR36801">
    <property type="entry name" value="OS06G0150200 PROTEIN"/>
    <property type="match status" value="1"/>
</dbReference>
<feature type="region of interest" description="Disordered" evidence="1">
    <location>
        <begin position="120"/>
        <end position="153"/>
    </location>
</feature>
<organism evidence="3 4">
    <name type="scientific">Jatropha curcas</name>
    <name type="common">Barbados nut</name>
    <dbReference type="NCBI Taxonomy" id="180498"/>
    <lineage>
        <taxon>Eukaryota</taxon>
        <taxon>Viridiplantae</taxon>
        <taxon>Streptophyta</taxon>
        <taxon>Embryophyta</taxon>
        <taxon>Tracheophyta</taxon>
        <taxon>Spermatophyta</taxon>
        <taxon>Magnoliopsida</taxon>
        <taxon>eudicotyledons</taxon>
        <taxon>Gunneridae</taxon>
        <taxon>Pentapetalae</taxon>
        <taxon>rosids</taxon>
        <taxon>fabids</taxon>
        <taxon>Malpighiales</taxon>
        <taxon>Euphorbiaceae</taxon>
        <taxon>Crotonoideae</taxon>
        <taxon>Jatropheae</taxon>
        <taxon>Jatropha</taxon>
    </lineage>
</organism>
<feature type="region of interest" description="Disordered" evidence="1">
    <location>
        <begin position="172"/>
        <end position="221"/>
    </location>
</feature>
<keyword evidence="4" id="KW-1185">Reference proteome</keyword>
<feature type="transmembrane region" description="Helical" evidence="2">
    <location>
        <begin position="20"/>
        <end position="45"/>
    </location>
</feature>
<evidence type="ECO:0008006" key="5">
    <source>
        <dbReference type="Google" id="ProtNLM"/>
    </source>
</evidence>
<feature type="compositionally biased region" description="Polar residues" evidence="1">
    <location>
        <begin position="182"/>
        <end position="208"/>
    </location>
</feature>